<gene>
    <name evidence="2" type="ORF">SmaCSM2_07010</name>
</gene>
<proteinExistence type="predicted"/>
<dbReference type="AlphaFoldDB" id="A0AAD0BS61"/>
<keyword evidence="1" id="KW-0732">Signal</keyword>
<evidence type="ECO:0008006" key="4">
    <source>
        <dbReference type="Google" id="ProtNLM"/>
    </source>
</evidence>
<evidence type="ECO:0000313" key="3">
    <source>
        <dbReference type="Proteomes" id="UP000234414"/>
    </source>
</evidence>
<dbReference type="Proteomes" id="UP000234414">
    <property type="component" value="Chromosome"/>
</dbReference>
<sequence>MQYFNPTMEMPVRFSRFSVAATTAVLLSLPMLASASCCTTGGNGVQTANAGLGESQPVAVNSSLDPAWFVYAFQRDGVTYYQVNDSVGQVVLIIGNIDSTFWTLPAGNAAVRVSLPSQRLAVPATARRRLVFQASDFSLAVHGEGQGAIWSVEPAASGK</sequence>
<organism evidence="2 3">
    <name type="scientific">Stenotrophomonas maltophilia</name>
    <name type="common">Pseudomonas maltophilia</name>
    <name type="synonym">Xanthomonas maltophilia</name>
    <dbReference type="NCBI Taxonomy" id="40324"/>
    <lineage>
        <taxon>Bacteria</taxon>
        <taxon>Pseudomonadati</taxon>
        <taxon>Pseudomonadota</taxon>
        <taxon>Gammaproteobacteria</taxon>
        <taxon>Lysobacterales</taxon>
        <taxon>Lysobacteraceae</taxon>
        <taxon>Stenotrophomonas</taxon>
        <taxon>Stenotrophomonas maltophilia group</taxon>
    </lineage>
</organism>
<accession>A0AAD0BS61</accession>
<feature type="signal peptide" evidence="1">
    <location>
        <begin position="1"/>
        <end position="35"/>
    </location>
</feature>
<dbReference type="EMBL" id="CP025298">
    <property type="protein sequence ID" value="AUI06943.1"/>
    <property type="molecule type" value="Genomic_DNA"/>
</dbReference>
<reference evidence="2 3" key="1">
    <citation type="submission" date="2017-12" db="EMBL/GenBank/DDBJ databases">
        <title>Complete Genome Sequence of Stenotrophomonas maltophilia CSM2.</title>
        <authorList>
            <person name="Castro-Jaimes S."/>
            <person name="Lopez-Leal G."/>
            <person name="Barberena Jonas C."/>
            <person name="Bustos P."/>
            <person name="Perez-Oseguera A."/>
            <person name="Cevallos M.A."/>
        </authorList>
    </citation>
    <scope>NUCLEOTIDE SEQUENCE [LARGE SCALE GENOMIC DNA]</scope>
    <source>
        <strain evidence="2 3">CSM2</strain>
    </source>
</reference>
<evidence type="ECO:0000313" key="2">
    <source>
        <dbReference type="EMBL" id="AUI06943.1"/>
    </source>
</evidence>
<name>A0AAD0BS61_STEMA</name>
<dbReference type="RefSeq" id="WP_049446137.1">
    <property type="nucleotide sequence ID" value="NZ_CP025298.1"/>
</dbReference>
<feature type="chain" id="PRO_5042038821" description="Secreted protein" evidence="1">
    <location>
        <begin position="36"/>
        <end position="159"/>
    </location>
</feature>
<protein>
    <recommendedName>
        <fullName evidence="4">Secreted protein</fullName>
    </recommendedName>
</protein>
<evidence type="ECO:0000256" key="1">
    <source>
        <dbReference type="SAM" id="SignalP"/>
    </source>
</evidence>